<evidence type="ECO:0000256" key="19">
    <source>
        <dbReference type="ARBA" id="ARBA00078778"/>
    </source>
</evidence>
<evidence type="ECO:0000256" key="12">
    <source>
        <dbReference type="ARBA" id="ARBA00022807"/>
    </source>
</evidence>
<dbReference type="PROSITE" id="PS00972">
    <property type="entry name" value="USP_1"/>
    <property type="match status" value="1"/>
</dbReference>
<dbReference type="GO" id="GO:0004843">
    <property type="term" value="F:cysteine-type deubiquitinase activity"/>
    <property type="evidence" value="ECO:0007669"/>
    <property type="project" value="UniProtKB-EC"/>
</dbReference>
<dbReference type="AlphaFoldDB" id="A0A6J3IT01"/>
<evidence type="ECO:0000256" key="22">
    <source>
        <dbReference type="SAM" id="MobiDB-lite"/>
    </source>
</evidence>
<dbReference type="Pfam" id="PF01753">
    <property type="entry name" value="zf-MYND"/>
    <property type="match status" value="1"/>
</dbReference>
<dbReference type="InterPro" id="IPR050185">
    <property type="entry name" value="Ub_carboxyl-term_hydrolase"/>
</dbReference>
<dbReference type="FunFam" id="3.90.70.10:FF:000020">
    <property type="entry name" value="ubiquitin carboxyl-terminal hydrolase 19 isoform X4"/>
    <property type="match status" value="1"/>
</dbReference>
<dbReference type="InterPro" id="IPR028889">
    <property type="entry name" value="USP"/>
</dbReference>
<feature type="compositionally biased region" description="Basic and acidic residues" evidence="22">
    <location>
        <begin position="28"/>
        <end position="43"/>
    </location>
</feature>
<dbReference type="CDD" id="cd06463">
    <property type="entry name" value="p23_like"/>
    <property type="match status" value="1"/>
</dbReference>
<dbReference type="SUPFAM" id="SSF54001">
    <property type="entry name" value="Cysteine proteinases"/>
    <property type="match status" value="1"/>
</dbReference>
<dbReference type="FunFam" id="3.90.70.10:FF:000012">
    <property type="entry name" value="ubiquitin carboxyl-terminal hydrolase 19 isoform X2"/>
    <property type="match status" value="1"/>
</dbReference>
<dbReference type="GO" id="GO:0008270">
    <property type="term" value="F:zinc ion binding"/>
    <property type="evidence" value="ECO:0007669"/>
    <property type="project" value="UniProtKB-KW"/>
</dbReference>
<feature type="region of interest" description="Disordered" evidence="22">
    <location>
        <begin position="1205"/>
        <end position="1268"/>
    </location>
</feature>
<feature type="compositionally biased region" description="Basic and acidic residues" evidence="22">
    <location>
        <begin position="407"/>
        <end position="423"/>
    </location>
</feature>
<evidence type="ECO:0000259" key="25">
    <source>
        <dbReference type="PROSITE" id="PS51203"/>
    </source>
</evidence>
<dbReference type="InterPro" id="IPR038765">
    <property type="entry name" value="Papain-like_cys_pep_sf"/>
</dbReference>
<dbReference type="Gene3D" id="2.60.40.790">
    <property type="match status" value="2"/>
</dbReference>
<evidence type="ECO:0000313" key="26">
    <source>
        <dbReference type="Proteomes" id="UP000504640"/>
    </source>
</evidence>
<keyword evidence="9 21" id="KW-0863">Zinc-finger</keyword>
<accession>A0A6J3IT01</accession>
<dbReference type="FunFam" id="6.10.140.2220:FF:000004">
    <property type="entry name" value="ubiquitin carboxyl-terminal hydrolase 19 isoform X9"/>
    <property type="match status" value="1"/>
</dbReference>
<dbReference type="Pfam" id="PF00443">
    <property type="entry name" value="UCH"/>
    <property type="match status" value="1"/>
</dbReference>
<organism evidence="26 27">
    <name type="scientific">Sapajus apella</name>
    <name type="common">Brown-capped capuchin</name>
    <name type="synonym">Cebus apella</name>
    <dbReference type="NCBI Taxonomy" id="9515"/>
    <lineage>
        <taxon>Eukaryota</taxon>
        <taxon>Metazoa</taxon>
        <taxon>Chordata</taxon>
        <taxon>Craniata</taxon>
        <taxon>Vertebrata</taxon>
        <taxon>Euteleostomi</taxon>
        <taxon>Mammalia</taxon>
        <taxon>Eutheria</taxon>
        <taxon>Euarchontoglires</taxon>
        <taxon>Primates</taxon>
        <taxon>Haplorrhini</taxon>
        <taxon>Platyrrhini</taxon>
        <taxon>Cebidae</taxon>
        <taxon>Cebinae</taxon>
        <taxon>Sapajus</taxon>
    </lineage>
</organism>
<evidence type="ECO:0000256" key="3">
    <source>
        <dbReference type="ARBA" id="ARBA00012759"/>
    </source>
</evidence>
<dbReference type="CDD" id="cd02674">
    <property type="entry name" value="Peptidase_C19R"/>
    <property type="match status" value="1"/>
</dbReference>
<evidence type="ECO:0000256" key="8">
    <source>
        <dbReference type="ARBA" id="ARBA00022737"/>
    </source>
</evidence>
<evidence type="ECO:0000256" key="18">
    <source>
        <dbReference type="ARBA" id="ARBA00075186"/>
    </source>
</evidence>
<feature type="region of interest" description="Disordered" evidence="22">
    <location>
        <begin position="1"/>
        <end position="43"/>
    </location>
</feature>
<name>A0A6J3IT01_SAPAP</name>
<feature type="domain" description="MYND-type" evidence="24">
    <location>
        <begin position="778"/>
        <end position="820"/>
    </location>
</feature>
<evidence type="ECO:0000259" key="23">
    <source>
        <dbReference type="PROSITE" id="PS50235"/>
    </source>
</evidence>
<dbReference type="PROSITE" id="PS00973">
    <property type="entry name" value="USP_2"/>
    <property type="match status" value="1"/>
</dbReference>
<dbReference type="Gene3D" id="6.10.140.2220">
    <property type="match status" value="1"/>
</dbReference>
<keyword evidence="11 27" id="KW-0378">Hydrolase</keyword>
<evidence type="ECO:0000256" key="5">
    <source>
        <dbReference type="ARBA" id="ARBA00022670"/>
    </source>
</evidence>
<keyword evidence="12" id="KW-0788">Thiol protease</keyword>
<dbReference type="Pfam" id="PF04969">
    <property type="entry name" value="CS"/>
    <property type="match status" value="2"/>
</dbReference>
<dbReference type="GO" id="GO:0031647">
    <property type="term" value="P:regulation of protein stability"/>
    <property type="evidence" value="ECO:0007669"/>
    <property type="project" value="UniProtKB-ARBA"/>
</dbReference>
<evidence type="ECO:0000256" key="13">
    <source>
        <dbReference type="ARBA" id="ARBA00022824"/>
    </source>
</evidence>
<feature type="region of interest" description="Disordered" evidence="22">
    <location>
        <begin position="903"/>
        <end position="934"/>
    </location>
</feature>
<dbReference type="GO" id="GO:0005789">
    <property type="term" value="C:endoplasmic reticulum membrane"/>
    <property type="evidence" value="ECO:0007669"/>
    <property type="project" value="UniProtKB-SubCell"/>
</dbReference>
<keyword evidence="15" id="KW-1133">Transmembrane helix</keyword>
<dbReference type="CDD" id="cd06466">
    <property type="entry name" value="p23_CS_SGT1_like"/>
    <property type="match status" value="1"/>
</dbReference>
<evidence type="ECO:0000259" key="24">
    <source>
        <dbReference type="PROSITE" id="PS50865"/>
    </source>
</evidence>
<dbReference type="PROSITE" id="PS01360">
    <property type="entry name" value="ZF_MYND_1"/>
    <property type="match status" value="1"/>
</dbReference>
<evidence type="ECO:0000256" key="9">
    <source>
        <dbReference type="ARBA" id="ARBA00022771"/>
    </source>
</evidence>
<dbReference type="InterPro" id="IPR007052">
    <property type="entry name" value="CS_dom"/>
</dbReference>
<evidence type="ECO:0000256" key="20">
    <source>
        <dbReference type="ARBA" id="ARBA00081973"/>
    </source>
</evidence>
<dbReference type="InterPro" id="IPR002893">
    <property type="entry name" value="Znf_MYND"/>
</dbReference>
<feature type="region of interest" description="Disordered" evidence="22">
    <location>
        <begin position="377"/>
        <end position="466"/>
    </location>
</feature>
<proteinExistence type="predicted"/>
<dbReference type="InterPro" id="IPR018200">
    <property type="entry name" value="USP_CS"/>
</dbReference>
<evidence type="ECO:0000256" key="6">
    <source>
        <dbReference type="ARBA" id="ARBA00022692"/>
    </source>
</evidence>
<dbReference type="PRINTS" id="PR02045">
    <property type="entry name" value="F138DOMAIN"/>
</dbReference>
<dbReference type="PROSITE" id="PS51203">
    <property type="entry name" value="CS"/>
    <property type="match status" value="2"/>
</dbReference>
<evidence type="ECO:0000256" key="14">
    <source>
        <dbReference type="ARBA" id="ARBA00022833"/>
    </source>
</evidence>
<dbReference type="GO" id="GO:0036503">
    <property type="term" value="P:ERAD pathway"/>
    <property type="evidence" value="ECO:0007669"/>
    <property type="project" value="TreeGrafter"/>
</dbReference>
<reference evidence="27" key="1">
    <citation type="submission" date="2025-08" db="UniProtKB">
        <authorList>
            <consortium name="RefSeq"/>
        </authorList>
    </citation>
    <scope>IDENTIFICATION</scope>
    <source>
        <tissue evidence="27">Blood</tissue>
    </source>
</reference>
<dbReference type="GO" id="GO:0016579">
    <property type="term" value="P:protein deubiquitination"/>
    <property type="evidence" value="ECO:0007669"/>
    <property type="project" value="InterPro"/>
</dbReference>
<evidence type="ECO:0000256" key="17">
    <source>
        <dbReference type="ARBA" id="ARBA00071653"/>
    </source>
</evidence>
<evidence type="ECO:0000256" key="11">
    <source>
        <dbReference type="ARBA" id="ARBA00022801"/>
    </source>
</evidence>
<keyword evidence="5" id="KW-0645">Protease</keyword>
<dbReference type="CTD" id="10869"/>
<evidence type="ECO:0000256" key="16">
    <source>
        <dbReference type="ARBA" id="ARBA00023136"/>
    </source>
</evidence>
<evidence type="ECO:0000256" key="15">
    <source>
        <dbReference type="ARBA" id="ARBA00022989"/>
    </source>
</evidence>
<evidence type="ECO:0000256" key="4">
    <source>
        <dbReference type="ARBA" id="ARBA00022553"/>
    </source>
</evidence>
<dbReference type="Proteomes" id="UP000504640">
    <property type="component" value="Unplaced"/>
</dbReference>
<keyword evidence="16" id="KW-0472">Membrane</keyword>
<keyword evidence="13" id="KW-0256">Endoplasmic reticulum</keyword>
<keyword evidence="10" id="KW-0833">Ubl conjugation pathway</keyword>
<feature type="compositionally biased region" description="Basic and acidic residues" evidence="22">
    <location>
        <begin position="1205"/>
        <end position="1219"/>
    </location>
</feature>
<dbReference type="PROSITE" id="PS50235">
    <property type="entry name" value="USP_3"/>
    <property type="match status" value="1"/>
</dbReference>
<comment type="catalytic activity">
    <reaction evidence="1">
        <text>Thiol-dependent hydrolysis of ester, thioester, amide, peptide and isopeptide bonds formed by the C-terminal Gly of ubiquitin (a 76-residue protein attached to proteins as an intracellular targeting signal).</text>
        <dbReference type="EC" id="3.4.19.12"/>
    </reaction>
</comment>
<keyword evidence="26" id="KW-1185">Reference proteome</keyword>
<dbReference type="FunFam" id="2.60.40.790:FF:000004">
    <property type="entry name" value="ubiquitin carboxyl-terminal hydrolase 19 isoform X9"/>
    <property type="match status" value="1"/>
</dbReference>
<dbReference type="SUPFAM" id="SSF49764">
    <property type="entry name" value="HSP20-like chaperones"/>
    <property type="match status" value="2"/>
</dbReference>
<dbReference type="InterPro" id="IPR001394">
    <property type="entry name" value="Peptidase_C19_UCH"/>
</dbReference>
<evidence type="ECO:0000256" key="21">
    <source>
        <dbReference type="PROSITE-ProRule" id="PRU00134"/>
    </source>
</evidence>
<evidence type="ECO:0000256" key="2">
    <source>
        <dbReference type="ARBA" id="ARBA00004389"/>
    </source>
</evidence>
<dbReference type="SUPFAM" id="SSF144232">
    <property type="entry name" value="HIT/MYND zinc finger-like"/>
    <property type="match status" value="1"/>
</dbReference>
<dbReference type="InterPro" id="IPR008978">
    <property type="entry name" value="HSP20-like_chaperone"/>
</dbReference>
<evidence type="ECO:0000256" key="7">
    <source>
        <dbReference type="ARBA" id="ARBA00022723"/>
    </source>
</evidence>
<feature type="compositionally biased region" description="Basic and acidic residues" evidence="22">
    <location>
        <begin position="434"/>
        <end position="444"/>
    </location>
</feature>
<keyword evidence="7" id="KW-0479">Metal-binding</keyword>
<dbReference type="PROSITE" id="PS50865">
    <property type="entry name" value="ZF_MYND_2"/>
    <property type="match status" value="1"/>
</dbReference>
<dbReference type="PANTHER" id="PTHR21646:SF74">
    <property type="entry name" value="UBIQUITIN CARBOXYL-TERMINAL HYDROLASE 19"/>
    <property type="match status" value="1"/>
</dbReference>
<dbReference type="PANTHER" id="PTHR21646">
    <property type="entry name" value="UBIQUITIN CARBOXYL-TERMINAL HYDROLASE"/>
    <property type="match status" value="1"/>
</dbReference>
<keyword evidence="4" id="KW-0597">Phosphoprotein</keyword>
<protein>
    <recommendedName>
        <fullName evidence="17">Ubiquitin carboxyl-terminal hydrolase 19</fullName>
        <ecNumber evidence="3">3.4.19.12</ecNumber>
    </recommendedName>
    <alternativeName>
        <fullName evidence="20">Deubiquitinating enzyme 19</fullName>
    </alternativeName>
    <alternativeName>
        <fullName evidence="18">Ubiquitin thioesterase 19</fullName>
    </alternativeName>
    <alternativeName>
        <fullName evidence="19">Ubiquitin-specific-processing protease 19</fullName>
    </alternativeName>
</protein>
<feature type="domain" description="CS" evidence="25">
    <location>
        <begin position="98"/>
        <end position="187"/>
    </location>
</feature>
<dbReference type="Gene3D" id="3.90.70.10">
    <property type="entry name" value="Cysteine proteinases"/>
    <property type="match status" value="2"/>
</dbReference>
<dbReference type="RefSeq" id="XP_032145676.1">
    <property type="nucleotide sequence ID" value="XM_032289785.1"/>
</dbReference>
<evidence type="ECO:0000256" key="1">
    <source>
        <dbReference type="ARBA" id="ARBA00000707"/>
    </source>
</evidence>
<keyword evidence="8" id="KW-0677">Repeat</keyword>
<keyword evidence="14" id="KW-0862">Zinc</keyword>
<feature type="domain" description="USP" evidence="23">
    <location>
        <begin position="484"/>
        <end position="1201"/>
    </location>
</feature>
<keyword evidence="6" id="KW-0812">Transmembrane</keyword>
<dbReference type="Pfam" id="PF16602">
    <property type="entry name" value="USP19_linker"/>
    <property type="match status" value="1"/>
</dbReference>
<feature type="domain" description="CS" evidence="25">
    <location>
        <begin position="269"/>
        <end position="371"/>
    </location>
</feature>
<gene>
    <name evidence="27" type="primary">USP19</name>
</gene>
<evidence type="ECO:0000313" key="27">
    <source>
        <dbReference type="RefSeq" id="XP_032145676.1"/>
    </source>
</evidence>
<dbReference type="EC" id="3.4.19.12" evidence="3"/>
<dbReference type="GeneID" id="116559259"/>
<comment type="subcellular location">
    <subcellularLocation>
        <location evidence="2">Endoplasmic reticulum membrane</location>
        <topology evidence="2">Single-pass membrane protein</topology>
    </subcellularLocation>
</comment>
<evidence type="ECO:0000256" key="10">
    <source>
        <dbReference type="ARBA" id="ARBA00022786"/>
    </source>
</evidence>
<sequence>MSGGASATGPRRGPPGLEDATSKKKQKDRANQESKDGDPRKETGARYVAQAGLELLASGDPSASASCAAEITGSHHRTRLFFPMSSGSAATPREEQTKAELLIDWRQSAEEVIVKLRVGVGPLQLEDIDAAFTDTDCVVRFSGGQQWGGVFYAEIKGSCAKVQTRKGSLLHLTLPKKVPMLTWPSLLVEADEQHCIPPLNPQTCLLGSEENLALSVGEKAVSPGNDPVSPAMVRSRNPVKDDCVKEEMTVAADAATLVDGKEPESMVNLAFVKNDSYEKGPDSVVVHVYVKEICRDTSRVLFREQDFTLIFQTRDGNFLRLHPGCGPHTIFRWQVKLRNLIEPEQCTFCFTASRIDICLRKRQSQRWGGLEAPAARVGGAKVAVPTGPTPLDSTPPGGAPHPLTGQEEARAVEKDKSKARSEDTGLDSVAARTPMEHVTPKPETHLASPKPTCMVPPMPHSPVSGDSVEEEEEEEKKVCLPGFTGLVNLGNTCFMNSVIQSLSNTRELRDFFHDRSFEAEINYNNPLGTGGRLAIGFAVLLRALWKGTHHAFQPSKLKAIVASKASQFTGYAQHDAQEFMAFLLDGLHEDLNRIQNKPYTETVDSDGRPDEVVAEEAWQRHKMRNDSFIVDLFQGQYKSKLVCPVCAKVSITFDPFLYLPVPLPQKQKVLPIFYFAREPHSKPVKFLVSISKENSTASEVLDSLSQSVHVKPENLRLAEVIKNRFQRVFLPSHSLDTVSPSDMLLCFELLSPELAKERVVVLEVQQRPQVPSVPISKCAACQRKQQSEDEKLKRCTRCYRVGYCNQLCQKTHWPDHKGLCRPENIGYPFLVSVPASRLTYARLAQLLEGYARYSVSVFQPPFQPGRMALESQSPGCTTLLSTGSLEAGDSERDPIQPPELQLVTPVADGDTGPPRVWTAPDRGPGPSTSGISSEMLASGPIEVGSLPASERVSRPEAAVPGYQHPSEAMNAHTPQFFIYKIDSSNREQRLEDKGDTPLELGDDCSLALVWRNNERLQEFVLVASKELECAEDPGSAGEAARAGHFTLDQCLNLFTRPEVLAPEEAWYCPQCKQHREASKQLLLWRLPNVLIVQLKRFSFRSFIWRDKINDLVEFPVRNLDLSKFCIGQKEEQLPSYDLYAVINHYGGMIGGHYTACARLPNDRSSQRSDVGWRLFDDSTVTTVDESQVVTRYAYVLFYRRRNSPVERPPRAGHSEHHPDLGPAVEAAASQGLGPGQAPEVAPTRTAPERFAPPVDRPAPTYSNMEEVD</sequence>